<accession>A0A5C8F8G7</accession>
<evidence type="ECO:0000313" key="4">
    <source>
        <dbReference type="Proteomes" id="UP000323176"/>
    </source>
</evidence>
<dbReference type="InterPro" id="IPR006665">
    <property type="entry name" value="OmpA-like"/>
</dbReference>
<dbReference type="SUPFAM" id="SSF103088">
    <property type="entry name" value="OmpA-like"/>
    <property type="match status" value="1"/>
</dbReference>
<keyword evidence="1" id="KW-0472">Membrane</keyword>
<dbReference type="PROSITE" id="PS51123">
    <property type="entry name" value="OMPA_2"/>
    <property type="match status" value="1"/>
</dbReference>
<sequence length="198" mass="23641">MNYKIFLFVLIPFVLIACFIPERRIYFPWDKPKNIESECNYNFVLSTNISIIQTERGYLLNTDKEIYYKVGAKKAYNIEDYTYVMNEMISFMSNNRNAILIVEGHADEISKEKLDLNIKLSLQRASVIRDVIVSFGISHQRVKIYPYSYFAPKYSTNTFKNRRVDFVALKCENQLSNYNYYYSNYYSNYYINNTNFKK</sequence>
<dbReference type="PROSITE" id="PS51257">
    <property type="entry name" value="PROKAR_LIPOPROTEIN"/>
    <property type="match status" value="1"/>
</dbReference>
<dbReference type="GO" id="GO:0016020">
    <property type="term" value="C:membrane"/>
    <property type="evidence" value="ECO:0007669"/>
    <property type="project" value="UniProtKB-UniRule"/>
</dbReference>
<dbReference type="Gene3D" id="3.30.1330.60">
    <property type="entry name" value="OmpA-like domain"/>
    <property type="match status" value="1"/>
</dbReference>
<proteinExistence type="predicted"/>
<feature type="domain" description="OmpA-like" evidence="2">
    <location>
        <begin position="55"/>
        <end position="172"/>
    </location>
</feature>
<name>A0A5C8F8G7_BRAPL</name>
<comment type="caution">
    <text evidence="3">The sequence shown here is derived from an EMBL/GenBank/DDBJ whole genome shotgun (WGS) entry which is preliminary data.</text>
</comment>
<dbReference type="EMBL" id="SAXY01000014">
    <property type="protein sequence ID" value="TXJ46276.1"/>
    <property type="molecule type" value="Genomic_DNA"/>
</dbReference>
<organism evidence="3 4">
    <name type="scientific">Brachyspira pilosicoli</name>
    <name type="common">Serpulina pilosicoli</name>
    <dbReference type="NCBI Taxonomy" id="52584"/>
    <lineage>
        <taxon>Bacteria</taxon>
        <taxon>Pseudomonadati</taxon>
        <taxon>Spirochaetota</taxon>
        <taxon>Spirochaetia</taxon>
        <taxon>Brachyspirales</taxon>
        <taxon>Brachyspiraceae</taxon>
        <taxon>Brachyspira</taxon>
    </lineage>
</organism>
<dbReference type="Pfam" id="PF00691">
    <property type="entry name" value="OmpA"/>
    <property type="match status" value="1"/>
</dbReference>
<dbReference type="InterPro" id="IPR036737">
    <property type="entry name" value="OmpA-like_sf"/>
</dbReference>
<protein>
    <submittedName>
        <fullName evidence="3">OmpA family protein</fullName>
    </submittedName>
</protein>
<gene>
    <name evidence="3" type="ORF">EPJ72_02125</name>
</gene>
<reference evidence="3 4" key="1">
    <citation type="journal article" date="1992" name="Lakartidningen">
        <title>[Penicillin V and not amoxicillin is the first choice preparation in acute otitis].</title>
        <authorList>
            <person name="Kamme C."/>
            <person name="Lundgren K."/>
            <person name="Prellner K."/>
        </authorList>
    </citation>
    <scope>NUCLEOTIDE SEQUENCE [LARGE SCALE GENOMIC DNA]</scope>
    <source>
        <strain evidence="3 4">PC5538III-hc</strain>
    </source>
</reference>
<dbReference type="Proteomes" id="UP000323176">
    <property type="component" value="Unassembled WGS sequence"/>
</dbReference>
<dbReference type="AlphaFoldDB" id="A0A5C8F8G7"/>
<dbReference type="OrthoDB" id="1149075at2"/>
<evidence type="ECO:0000259" key="2">
    <source>
        <dbReference type="PROSITE" id="PS51123"/>
    </source>
</evidence>
<evidence type="ECO:0000313" key="3">
    <source>
        <dbReference type="EMBL" id="TXJ46276.1"/>
    </source>
</evidence>
<dbReference type="CDD" id="cd07185">
    <property type="entry name" value="OmpA_C-like"/>
    <property type="match status" value="1"/>
</dbReference>
<evidence type="ECO:0000256" key="1">
    <source>
        <dbReference type="PROSITE-ProRule" id="PRU00473"/>
    </source>
</evidence>